<dbReference type="InterPro" id="IPR003749">
    <property type="entry name" value="ThiS/MoaD-like"/>
</dbReference>
<evidence type="ECO:0000313" key="1">
    <source>
        <dbReference type="EMBL" id="CCK78801.1"/>
    </source>
</evidence>
<dbReference type="InterPro" id="IPR016155">
    <property type="entry name" value="Mopterin_synth/thiamin_S_b"/>
</dbReference>
<evidence type="ECO:0000313" key="2">
    <source>
        <dbReference type="Proteomes" id="UP000007347"/>
    </source>
</evidence>
<dbReference type="OrthoDB" id="9801945at2"/>
<dbReference type="KEGG" id="dto:TOL2_C06320"/>
<protein>
    <submittedName>
        <fullName evidence="1">ThiS-like protein</fullName>
    </submittedName>
</protein>
<dbReference type="Pfam" id="PF02597">
    <property type="entry name" value="ThiS"/>
    <property type="match status" value="1"/>
</dbReference>
<keyword evidence="2" id="KW-1185">Reference proteome</keyword>
<dbReference type="InterPro" id="IPR012675">
    <property type="entry name" value="Beta-grasp_dom_sf"/>
</dbReference>
<reference evidence="1 2" key="1">
    <citation type="journal article" date="2013" name="Environ. Microbiol.">
        <title>Complete genome, catabolic sub-proteomes and key-metabolites of Desulfobacula toluolica Tol2, a marine, aromatic compound-degrading, sulfate-reducing bacterium.</title>
        <authorList>
            <person name="Wohlbrand L."/>
            <person name="Jacob J.H."/>
            <person name="Kube M."/>
            <person name="Mussmann M."/>
            <person name="Jarling R."/>
            <person name="Beck A."/>
            <person name="Amann R."/>
            <person name="Wilkes H."/>
            <person name="Reinhardt R."/>
            <person name="Rabus R."/>
        </authorList>
    </citation>
    <scope>NUCLEOTIDE SEQUENCE [LARGE SCALE GENOMIC DNA]</scope>
    <source>
        <strain evidence="2">DSM 7467 / Tol2</strain>
    </source>
</reference>
<dbReference type="STRING" id="651182.TOL2_C06320"/>
<sequence length="79" mass="8543">MNIKVKLFGTLGQNFPGYDSLNGMDVNIPDDARVTDLLAHLGIPDTSNYLVIMNKTIAKSTDRLIHGATLHIFQAMAGG</sequence>
<accession>K0ND28</accession>
<gene>
    <name evidence="1" type="ordered locus">TOL2_C06320</name>
</gene>
<name>K0ND28_DESTT</name>
<dbReference type="HOGENOM" id="CLU_114601_5_2_7"/>
<dbReference type="SUPFAM" id="SSF54285">
    <property type="entry name" value="MoaD/ThiS"/>
    <property type="match status" value="1"/>
</dbReference>
<dbReference type="Proteomes" id="UP000007347">
    <property type="component" value="Chromosome"/>
</dbReference>
<dbReference type="EMBL" id="FO203503">
    <property type="protein sequence ID" value="CCK78801.1"/>
    <property type="molecule type" value="Genomic_DNA"/>
</dbReference>
<organism evidence="1 2">
    <name type="scientific">Desulfobacula toluolica (strain DSM 7467 / Tol2)</name>
    <dbReference type="NCBI Taxonomy" id="651182"/>
    <lineage>
        <taxon>Bacteria</taxon>
        <taxon>Pseudomonadati</taxon>
        <taxon>Thermodesulfobacteriota</taxon>
        <taxon>Desulfobacteria</taxon>
        <taxon>Desulfobacterales</taxon>
        <taxon>Desulfobacteraceae</taxon>
        <taxon>Desulfobacula</taxon>
    </lineage>
</organism>
<dbReference type="Gene3D" id="3.10.20.30">
    <property type="match status" value="1"/>
</dbReference>
<dbReference type="AlphaFoldDB" id="K0ND28"/>
<dbReference type="RefSeq" id="WP_014956156.1">
    <property type="nucleotide sequence ID" value="NC_018645.1"/>
</dbReference>
<proteinExistence type="predicted"/>